<dbReference type="NCBIfam" id="TIGR01843">
    <property type="entry name" value="type_I_hlyD"/>
    <property type="match status" value="1"/>
</dbReference>
<dbReference type="RefSeq" id="WP_209990584.1">
    <property type="nucleotide sequence ID" value="NZ_JAGINO010000035.1"/>
</dbReference>
<proteinExistence type="inferred from homology"/>
<feature type="transmembrane region" description="Helical" evidence="9">
    <location>
        <begin position="75"/>
        <end position="93"/>
    </location>
</feature>
<keyword evidence="7 9" id="KW-1133">Transmembrane helix</keyword>
<dbReference type="InterPro" id="IPR058982">
    <property type="entry name" value="Beta-barrel_AprE"/>
</dbReference>
<comment type="caution">
    <text evidence="14">The sequence shown here is derived from an EMBL/GenBank/DDBJ whole genome shotgun (WGS) entry which is preliminary data.</text>
</comment>
<keyword evidence="10" id="KW-0175">Coiled coil</keyword>
<dbReference type="PANTHER" id="PTHR30386">
    <property type="entry name" value="MEMBRANE FUSION SUBUNIT OF EMRAB-TOLC MULTIDRUG EFFLUX PUMP"/>
    <property type="match status" value="1"/>
</dbReference>
<reference evidence="14 15" key="1">
    <citation type="submission" date="2023-07" db="EMBL/GenBank/DDBJ databases">
        <title>Genomic Encyclopedia of Type Strains, Phase IV (KMG-IV): sequencing the most valuable type-strain genomes for metagenomic binning, comparative biology and taxonomic classification.</title>
        <authorList>
            <person name="Goeker M."/>
        </authorList>
    </citation>
    <scope>NUCLEOTIDE SEQUENCE [LARGE SCALE GENOMIC DNA]</scope>
    <source>
        <strain evidence="14 15">DSM 19922</strain>
    </source>
</reference>
<dbReference type="SUPFAM" id="SSF111369">
    <property type="entry name" value="HlyD-like secretion proteins"/>
    <property type="match status" value="1"/>
</dbReference>
<evidence type="ECO:0000256" key="5">
    <source>
        <dbReference type="ARBA" id="ARBA00022519"/>
    </source>
</evidence>
<evidence type="ECO:0000256" key="11">
    <source>
        <dbReference type="SAM" id="MobiDB-lite"/>
    </source>
</evidence>
<feature type="region of interest" description="Disordered" evidence="11">
    <location>
        <begin position="1"/>
        <end position="51"/>
    </location>
</feature>
<dbReference type="PRINTS" id="PR01490">
    <property type="entry name" value="RTXTOXIND"/>
</dbReference>
<gene>
    <name evidence="14" type="ORF">QO018_005867</name>
</gene>
<keyword evidence="4 9" id="KW-1003">Cell membrane</keyword>
<accession>A0ABU0MTZ8</accession>
<evidence type="ECO:0000259" key="13">
    <source>
        <dbReference type="Pfam" id="PF26002"/>
    </source>
</evidence>
<keyword evidence="15" id="KW-1185">Reference proteome</keyword>
<organism evidence="14 15">
    <name type="scientific">Azospirillum picis</name>
    <dbReference type="NCBI Taxonomy" id="488438"/>
    <lineage>
        <taxon>Bacteria</taxon>
        <taxon>Pseudomonadati</taxon>
        <taxon>Pseudomonadota</taxon>
        <taxon>Alphaproteobacteria</taxon>
        <taxon>Rhodospirillales</taxon>
        <taxon>Azospirillaceae</taxon>
        <taxon>Azospirillum</taxon>
    </lineage>
</organism>
<dbReference type="Pfam" id="PF25988">
    <property type="entry name" value="HH_CyaD"/>
    <property type="match status" value="1"/>
</dbReference>
<feature type="domain" description="AprE-like beta-barrel" evidence="13">
    <location>
        <begin position="382"/>
        <end position="484"/>
    </location>
</feature>
<dbReference type="PANTHER" id="PTHR30386:SF27">
    <property type="entry name" value="MEMBRANE FUSION PROTEIN (MFP) FAMILY PROTEIN"/>
    <property type="match status" value="1"/>
</dbReference>
<dbReference type="EMBL" id="JAUSVU010000035">
    <property type="protein sequence ID" value="MDQ0536968.1"/>
    <property type="molecule type" value="Genomic_DNA"/>
</dbReference>
<dbReference type="InterPro" id="IPR059040">
    <property type="entry name" value="HH_CyaD-like"/>
</dbReference>
<evidence type="ECO:0000256" key="6">
    <source>
        <dbReference type="ARBA" id="ARBA00022692"/>
    </source>
</evidence>
<evidence type="ECO:0000256" key="2">
    <source>
        <dbReference type="ARBA" id="ARBA00009477"/>
    </source>
</evidence>
<dbReference type="Pfam" id="PF26002">
    <property type="entry name" value="Beta-barrel_AprE"/>
    <property type="match status" value="1"/>
</dbReference>
<evidence type="ECO:0000313" key="14">
    <source>
        <dbReference type="EMBL" id="MDQ0536968.1"/>
    </source>
</evidence>
<evidence type="ECO:0000256" key="3">
    <source>
        <dbReference type="ARBA" id="ARBA00022448"/>
    </source>
</evidence>
<evidence type="ECO:0000259" key="12">
    <source>
        <dbReference type="Pfam" id="PF25988"/>
    </source>
</evidence>
<evidence type="ECO:0000256" key="8">
    <source>
        <dbReference type="ARBA" id="ARBA00023136"/>
    </source>
</evidence>
<name>A0ABU0MTZ8_9PROT</name>
<dbReference type="InterPro" id="IPR010129">
    <property type="entry name" value="T1SS_HlyD"/>
</dbReference>
<comment type="subcellular location">
    <subcellularLocation>
        <location evidence="1 9">Cell inner membrane</location>
        <topology evidence="1 9">Single-pass membrane protein</topology>
    </subcellularLocation>
</comment>
<comment type="similarity">
    <text evidence="2 9">Belongs to the membrane fusion protein (MFP) (TC 8.A.1) family.</text>
</comment>
<feature type="compositionally biased region" description="Pro residues" evidence="11">
    <location>
        <begin position="25"/>
        <end position="38"/>
    </location>
</feature>
<dbReference type="Proteomes" id="UP001244552">
    <property type="component" value="Unassembled WGS sequence"/>
</dbReference>
<dbReference type="Gene3D" id="2.40.30.170">
    <property type="match status" value="1"/>
</dbReference>
<evidence type="ECO:0000256" key="4">
    <source>
        <dbReference type="ARBA" id="ARBA00022475"/>
    </source>
</evidence>
<feature type="domain" description="CyaD-like alpha-helical hairpin" evidence="12">
    <location>
        <begin position="144"/>
        <end position="342"/>
    </location>
</feature>
<feature type="region of interest" description="Disordered" evidence="11">
    <location>
        <begin position="428"/>
        <end position="447"/>
    </location>
</feature>
<sequence>MSKANAAVMAAPAAKTAGSGAQIPVNPPANAPGTPPGPGAQARPPRPARRRREEMDFLPDALEILERPPSPTLRLFSGVIMVAFVAACAWAWFGHVDVVAVAQGRVVPSGRTKTIQPMEPGVIRAIRVEDGQLVKAGQTLIELDPTEAAADRDRITSDLSAARAEAARLRAALDVVDGRADADDPGAAFAAPAGLAPDLVRMQRQLLASQVAEQRAKLASLDREQARRVADRATVVQTIAKLTATLPLIRERADALHELSQRGTSSRFQYLQLQEDLVGQEQEMLVQKIKLTEADAAIAANAEQRRQTEAEFRRTLYTGLAEAERKAASLEQDLAKAGQRLGLLRLTAPVDGYVQQLAVHTVGGVVTSAQPLMVVVPEDSRLEVEAFIPNKDIGFVQEGQVAEVKVEAFSFTKYGLIPGRVASLSGDAVQQQAGKEQDKQAPKAGDGGSVYVARITLDRDSLDVDGKQTRLQPGMTVSAEIKTGNRRIADYLLSPLSRSTQEAMHER</sequence>
<keyword evidence="6 9" id="KW-0812">Transmembrane</keyword>
<keyword evidence="5 9" id="KW-0997">Cell inner membrane</keyword>
<evidence type="ECO:0000313" key="15">
    <source>
        <dbReference type="Proteomes" id="UP001244552"/>
    </source>
</evidence>
<protein>
    <recommendedName>
        <fullName evidence="9">Membrane fusion protein (MFP) family protein</fullName>
    </recommendedName>
</protein>
<evidence type="ECO:0000256" key="1">
    <source>
        <dbReference type="ARBA" id="ARBA00004377"/>
    </source>
</evidence>
<feature type="compositionally biased region" description="Low complexity" evidence="11">
    <location>
        <begin position="1"/>
        <end position="21"/>
    </location>
</feature>
<keyword evidence="8 9" id="KW-0472">Membrane</keyword>
<keyword evidence="3 9" id="KW-0813">Transport</keyword>
<dbReference type="Gene3D" id="2.40.50.100">
    <property type="match status" value="1"/>
</dbReference>
<dbReference type="InterPro" id="IPR050739">
    <property type="entry name" value="MFP"/>
</dbReference>
<evidence type="ECO:0000256" key="7">
    <source>
        <dbReference type="ARBA" id="ARBA00022989"/>
    </source>
</evidence>
<evidence type="ECO:0000256" key="9">
    <source>
        <dbReference type="RuleBase" id="RU365093"/>
    </source>
</evidence>
<evidence type="ECO:0000256" key="10">
    <source>
        <dbReference type="SAM" id="Coils"/>
    </source>
</evidence>
<feature type="coiled-coil region" evidence="10">
    <location>
        <begin position="313"/>
        <end position="340"/>
    </location>
</feature>